<feature type="non-terminal residue" evidence="6">
    <location>
        <position position="201"/>
    </location>
</feature>
<dbReference type="GO" id="GO:0000725">
    <property type="term" value="P:recombinational repair"/>
    <property type="evidence" value="ECO:0007669"/>
    <property type="project" value="TreeGrafter"/>
</dbReference>
<dbReference type="GO" id="GO:0003677">
    <property type="term" value="F:DNA binding"/>
    <property type="evidence" value="ECO:0007669"/>
    <property type="project" value="InterPro"/>
</dbReference>
<evidence type="ECO:0000259" key="5">
    <source>
        <dbReference type="PROSITE" id="PS51198"/>
    </source>
</evidence>
<dbReference type="GO" id="GO:0033202">
    <property type="term" value="C:DNA helicase complex"/>
    <property type="evidence" value="ECO:0007669"/>
    <property type="project" value="TreeGrafter"/>
</dbReference>
<dbReference type="EMBL" id="UINC01103569">
    <property type="protein sequence ID" value="SVC66050.1"/>
    <property type="molecule type" value="Genomic_DNA"/>
</dbReference>
<proteinExistence type="predicted"/>
<reference evidence="6" key="1">
    <citation type="submission" date="2018-05" db="EMBL/GenBank/DDBJ databases">
        <authorList>
            <person name="Lanie J.A."/>
            <person name="Ng W.-L."/>
            <person name="Kazmierczak K.M."/>
            <person name="Andrzejewski T.M."/>
            <person name="Davidsen T.M."/>
            <person name="Wayne K.J."/>
            <person name="Tettelin H."/>
            <person name="Glass J.I."/>
            <person name="Rusch D."/>
            <person name="Podicherti R."/>
            <person name="Tsui H.-C.T."/>
            <person name="Winkler M.E."/>
        </authorList>
    </citation>
    <scope>NUCLEOTIDE SEQUENCE</scope>
</reference>
<keyword evidence="4" id="KW-0067">ATP-binding</keyword>
<protein>
    <recommendedName>
        <fullName evidence="5">UvrD-like helicase ATP-binding domain-containing protein</fullName>
    </recommendedName>
</protein>
<dbReference type="SUPFAM" id="SSF52540">
    <property type="entry name" value="P-loop containing nucleoside triphosphate hydrolases"/>
    <property type="match status" value="1"/>
</dbReference>
<keyword evidence="3" id="KW-0347">Helicase</keyword>
<evidence type="ECO:0000256" key="1">
    <source>
        <dbReference type="ARBA" id="ARBA00022741"/>
    </source>
</evidence>
<evidence type="ECO:0000313" key="6">
    <source>
        <dbReference type="EMBL" id="SVC66050.1"/>
    </source>
</evidence>
<name>A0A382NZI6_9ZZZZ</name>
<evidence type="ECO:0000256" key="4">
    <source>
        <dbReference type="ARBA" id="ARBA00022840"/>
    </source>
</evidence>
<dbReference type="InterPro" id="IPR014016">
    <property type="entry name" value="UvrD-like_ATP-bd"/>
</dbReference>
<dbReference type="Gene3D" id="3.40.50.300">
    <property type="entry name" value="P-loop containing nucleotide triphosphate hydrolases"/>
    <property type="match status" value="1"/>
</dbReference>
<dbReference type="GO" id="GO:0005829">
    <property type="term" value="C:cytosol"/>
    <property type="evidence" value="ECO:0007669"/>
    <property type="project" value="TreeGrafter"/>
</dbReference>
<dbReference type="GO" id="GO:0043138">
    <property type="term" value="F:3'-5' DNA helicase activity"/>
    <property type="evidence" value="ECO:0007669"/>
    <property type="project" value="TreeGrafter"/>
</dbReference>
<keyword evidence="2" id="KW-0378">Hydrolase</keyword>
<accession>A0A382NZI6</accession>
<gene>
    <name evidence="6" type="ORF">METZ01_LOCUS318904</name>
</gene>
<dbReference type="AlphaFoldDB" id="A0A382NZI6"/>
<sequence>VNVNRPTADEFLAAFEATQGFRPYPGQLEAINSDSPATWVLAGPGTGKTEVLVLRALRLMIVEGVPPESIVLTTFTNRAAAELRERIDLRTDKILEQPSMSGVERPNTSGMWLGTLHSIAYDILRQFDVDSERLVMLDEAASTFRILQHSSGDLIDHAMYEVLNGSEPQRWVYYNRIHHAERLKAAINRIVEDDLDRDSLD</sequence>
<evidence type="ECO:0000256" key="3">
    <source>
        <dbReference type="ARBA" id="ARBA00022806"/>
    </source>
</evidence>
<dbReference type="PANTHER" id="PTHR11070">
    <property type="entry name" value="UVRD / RECB / PCRA DNA HELICASE FAMILY MEMBER"/>
    <property type="match status" value="1"/>
</dbReference>
<feature type="non-terminal residue" evidence="6">
    <location>
        <position position="1"/>
    </location>
</feature>
<evidence type="ECO:0000256" key="2">
    <source>
        <dbReference type="ARBA" id="ARBA00022801"/>
    </source>
</evidence>
<dbReference type="GO" id="GO:0005524">
    <property type="term" value="F:ATP binding"/>
    <property type="evidence" value="ECO:0007669"/>
    <property type="project" value="UniProtKB-KW"/>
</dbReference>
<dbReference type="InterPro" id="IPR000212">
    <property type="entry name" value="DNA_helicase_UvrD/REP"/>
</dbReference>
<dbReference type="InterPro" id="IPR027417">
    <property type="entry name" value="P-loop_NTPase"/>
</dbReference>
<dbReference type="Pfam" id="PF00580">
    <property type="entry name" value="UvrD-helicase"/>
    <property type="match status" value="1"/>
</dbReference>
<dbReference type="GO" id="GO:0016787">
    <property type="term" value="F:hydrolase activity"/>
    <property type="evidence" value="ECO:0007669"/>
    <property type="project" value="UniProtKB-KW"/>
</dbReference>
<dbReference type="PANTHER" id="PTHR11070:SF2">
    <property type="entry name" value="ATP-DEPENDENT DNA HELICASE SRS2"/>
    <property type="match status" value="1"/>
</dbReference>
<organism evidence="6">
    <name type="scientific">marine metagenome</name>
    <dbReference type="NCBI Taxonomy" id="408172"/>
    <lineage>
        <taxon>unclassified sequences</taxon>
        <taxon>metagenomes</taxon>
        <taxon>ecological metagenomes</taxon>
    </lineage>
</organism>
<feature type="domain" description="UvrD-like helicase ATP-binding" evidence="5">
    <location>
        <begin position="21"/>
        <end position="201"/>
    </location>
</feature>
<keyword evidence="1" id="KW-0547">Nucleotide-binding</keyword>
<dbReference type="PROSITE" id="PS51198">
    <property type="entry name" value="UVRD_HELICASE_ATP_BIND"/>
    <property type="match status" value="1"/>
</dbReference>